<name>A0A0K0PUK8_PLADU</name>
<comment type="subcellular location">
    <subcellularLocation>
        <location evidence="1">Membrane</location>
        <topology evidence="1">Multi-pass membrane protein</topology>
    </subcellularLocation>
</comment>
<evidence type="ECO:0000256" key="2">
    <source>
        <dbReference type="ARBA" id="ARBA00010663"/>
    </source>
</evidence>
<feature type="transmembrane region" description="Helical" evidence="10">
    <location>
        <begin position="91"/>
        <end position="115"/>
    </location>
</feature>
<feature type="transmembrane region" description="Helical" evidence="10">
    <location>
        <begin position="127"/>
        <end position="148"/>
    </location>
</feature>
<keyword evidence="6 10" id="KW-0472">Membrane</keyword>
<keyword evidence="4 10" id="KW-1133">Transmembrane helix</keyword>
<evidence type="ECO:0000256" key="8">
    <source>
        <dbReference type="ARBA" id="ARBA00023224"/>
    </source>
</evidence>
<dbReference type="PANTHER" id="PTHR45695:SF9">
    <property type="entry name" value="LEUCOKININ RECEPTOR"/>
    <property type="match status" value="1"/>
</dbReference>
<keyword evidence="8 9" id="KW-0807">Transducer</keyword>
<dbReference type="SUPFAM" id="SSF81321">
    <property type="entry name" value="Family A G protein-coupled receptor-like"/>
    <property type="match status" value="1"/>
</dbReference>
<proteinExistence type="evidence at transcript level"/>
<comment type="similarity">
    <text evidence="2 9">Belongs to the G-protein coupled receptor 1 family.</text>
</comment>
<protein>
    <submittedName>
        <fullName evidence="12">FMRFamide receptor 1</fullName>
    </submittedName>
</protein>
<dbReference type="GO" id="GO:0004983">
    <property type="term" value="F:neuropeptide Y receptor activity"/>
    <property type="evidence" value="ECO:0007669"/>
    <property type="project" value="InterPro"/>
</dbReference>
<keyword evidence="5 9" id="KW-0297">G-protein coupled receptor</keyword>
<evidence type="ECO:0000256" key="10">
    <source>
        <dbReference type="SAM" id="Phobius"/>
    </source>
</evidence>
<evidence type="ECO:0000313" key="12">
    <source>
        <dbReference type="EMBL" id="AKQ63063.1"/>
    </source>
</evidence>
<reference evidence="12" key="1">
    <citation type="journal article" date="2015" name="Cell Rep.">
        <title>Large-Scale Combinatorial Deorphanization of Platynereis Neuropeptide GPCRs.</title>
        <authorList>
            <person name="Bauknecht P.M."/>
            <person name="Jekely G."/>
        </authorList>
    </citation>
    <scope>NUCLEOTIDE SEQUENCE</scope>
</reference>
<dbReference type="Gene3D" id="1.20.1070.10">
    <property type="entry name" value="Rhodopsin 7-helix transmembrane proteins"/>
    <property type="match status" value="1"/>
</dbReference>
<dbReference type="PROSITE" id="PS00237">
    <property type="entry name" value="G_PROTEIN_RECEP_F1_1"/>
    <property type="match status" value="1"/>
</dbReference>
<dbReference type="SMART" id="SM01381">
    <property type="entry name" value="7TM_GPCR_Srsx"/>
    <property type="match status" value="1"/>
</dbReference>
<dbReference type="PANTHER" id="PTHR45695">
    <property type="entry name" value="LEUCOKININ RECEPTOR-RELATED"/>
    <property type="match status" value="1"/>
</dbReference>
<feature type="transmembrane region" description="Helical" evidence="10">
    <location>
        <begin position="274"/>
        <end position="296"/>
    </location>
</feature>
<feature type="transmembrane region" description="Helical" evidence="10">
    <location>
        <begin position="316"/>
        <end position="339"/>
    </location>
</feature>
<dbReference type="EMBL" id="KP294009">
    <property type="protein sequence ID" value="AKQ63063.1"/>
    <property type="molecule type" value="mRNA"/>
</dbReference>
<dbReference type="InterPro" id="IPR000276">
    <property type="entry name" value="GPCR_Rhodpsn"/>
</dbReference>
<feature type="transmembrane region" description="Helical" evidence="10">
    <location>
        <begin position="219"/>
        <end position="243"/>
    </location>
</feature>
<evidence type="ECO:0000256" key="6">
    <source>
        <dbReference type="ARBA" id="ARBA00023136"/>
    </source>
</evidence>
<dbReference type="PRINTS" id="PR01012">
    <property type="entry name" value="NRPEPTIDEYR"/>
</dbReference>
<accession>A0A0K0PUK8</accession>
<evidence type="ECO:0000256" key="1">
    <source>
        <dbReference type="ARBA" id="ARBA00004141"/>
    </source>
</evidence>
<sequence>MASYTVVKDPVVSPLPIFSDSVNLTTTSTTTVNATTTVQWGRAPAELPVQTQAALIVLYTLTTALSVGGNLIVIIVFIFGKRSRSELRGFLINLACADLIMAVFCLPFTFTMVMLDNWIFSEPMCPIVLYMQTVSVTASVCTNMAIGIDRFWVVTFPLRSRITKSRSKIVIALVWLIAFGLSSIQLVIGRAVRTPYAPGLHRTDCAEVWFEPADTWRRAYTFFILILTYLLPLGILSLTYSIVAVRLWQRTAPGNADQARDSQQLRSKRKVIKMLVIVVVLFGVCWLPLHVFILVLDLHPYLLATAGPKTIQLFVALYYTAHWLAMSNSFVNPIIYGFLNDSFRNDLKRLFRRWCPCFKICPCLSSDALTRDSTIMFKECSVVDYPKDRKYSSSNGNGNSRRNSNDYRKQLSVKLNGRNGKCEAELNVTCTTTLLPKSASTRRSQATL</sequence>
<feature type="transmembrane region" description="Helical" evidence="10">
    <location>
        <begin position="56"/>
        <end position="79"/>
    </location>
</feature>
<dbReference type="Pfam" id="PF00001">
    <property type="entry name" value="7tm_1"/>
    <property type="match status" value="1"/>
</dbReference>
<evidence type="ECO:0000259" key="11">
    <source>
        <dbReference type="PROSITE" id="PS50262"/>
    </source>
</evidence>
<keyword evidence="3 9" id="KW-0812">Transmembrane</keyword>
<feature type="transmembrane region" description="Helical" evidence="10">
    <location>
        <begin position="169"/>
        <end position="188"/>
    </location>
</feature>
<feature type="domain" description="G-protein coupled receptors family 1 profile" evidence="11">
    <location>
        <begin position="69"/>
        <end position="336"/>
    </location>
</feature>
<dbReference type="AlphaFoldDB" id="A0A0K0PUK8"/>
<dbReference type="InterPro" id="IPR017452">
    <property type="entry name" value="GPCR_Rhodpsn_7TM"/>
</dbReference>
<evidence type="ECO:0000256" key="5">
    <source>
        <dbReference type="ARBA" id="ARBA00023040"/>
    </source>
</evidence>
<dbReference type="InterPro" id="IPR000611">
    <property type="entry name" value="NPY_rcpt"/>
</dbReference>
<organism evidence="12">
    <name type="scientific">Platynereis dumerilii</name>
    <name type="common">Dumeril's clam worm</name>
    <dbReference type="NCBI Taxonomy" id="6359"/>
    <lineage>
        <taxon>Eukaryota</taxon>
        <taxon>Metazoa</taxon>
        <taxon>Spiralia</taxon>
        <taxon>Lophotrochozoa</taxon>
        <taxon>Annelida</taxon>
        <taxon>Polychaeta</taxon>
        <taxon>Errantia</taxon>
        <taxon>Phyllodocida</taxon>
        <taxon>Nereididae</taxon>
        <taxon>Platynereis</taxon>
    </lineage>
</organism>
<dbReference type="PROSITE" id="PS50262">
    <property type="entry name" value="G_PROTEIN_RECEP_F1_2"/>
    <property type="match status" value="1"/>
</dbReference>
<keyword evidence="7 9" id="KW-0675">Receptor</keyword>
<dbReference type="PRINTS" id="PR00237">
    <property type="entry name" value="GPCRRHODOPSN"/>
</dbReference>
<evidence type="ECO:0000256" key="4">
    <source>
        <dbReference type="ARBA" id="ARBA00022989"/>
    </source>
</evidence>
<evidence type="ECO:0000256" key="7">
    <source>
        <dbReference type="ARBA" id="ARBA00023170"/>
    </source>
</evidence>
<evidence type="ECO:0000256" key="3">
    <source>
        <dbReference type="ARBA" id="ARBA00022692"/>
    </source>
</evidence>
<evidence type="ECO:0000256" key="9">
    <source>
        <dbReference type="RuleBase" id="RU000688"/>
    </source>
</evidence>
<dbReference type="GO" id="GO:0005886">
    <property type="term" value="C:plasma membrane"/>
    <property type="evidence" value="ECO:0007669"/>
    <property type="project" value="TreeGrafter"/>
</dbReference>